<dbReference type="InterPro" id="IPR014710">
    <property type="entry name" value="RmlC-like_jellyroll"/>
</dbReference>
<gene>
    <name evidence="2" type="ORF">SCF082_LOCUS5328</name>
</gene>
<dbReference type="InterPro" id="IPR003347">
    <property type="entry name" value="JmjC_dom"/>
</dbReference>
<evidence type="ECO:0000313" key="3">
    <source>
        <dbReference type="Proteomes" id="UP001642464"/>
    </source>
</evidence>
<dbReference type="SMART" id="SM00558">
    <property type="entry name" value="JmjC"/>
    <property type="match status" value="1"/>
</dbReference>
<dbReference type="EMBL" id="CAXAMM010002880">
    <property type="protein sequence ID" value="CAK8997726.1"/>
    <property type="molecule type" value="Genomic_DNA"/>
</dbReference>
<evidence type="ECO:0000313" key="2">
    <source>
        <dbReference type="EMBL" id="CAK8997726.1"/>
    </source>
</evidence>
<dbReference type="Proteomes" id="UP001642464">
    <property type="component" value="Unassembled WGS sequence"/>
</dbReference>
<proteinExistence type="predicted"/>
<comment type="caution">
    <text evidence="2">The sequence shown here is derived from an EMBL/GenBank/DDBJ whole genome shotgun (WGS) entry which is preliminary data.</text>
</comment>
<keyword evidence="3" id="KW-1185">Reference proteome</keyword>
<feature type="domain" description="JmjC" evidence="1">
    <location>
        <begin position="186"/>
        <end position="333"/>
    </location>
</feature>
<reference evidence="2 3" key="1">
    <citation type="submission" date="2024-02" db="EMBL/GenBank/DDBJ databases">
        <authorList>
            <person name="Chen Y."/>
            <person name="Shah S."/>
            <person name="Dougan E. K."/>
            <person name="Thang M."/>
            <person name="Chan C."/>
        </authorList>
    </citation>
    <scope>NUCLEOTIDE SEQUENCE [LARGE SCALE GENOMIC DNA]</scope>
</reference>
<protein>
    <submittedName>
        <fullName evidence="2">Hypoxia-inducible factor 1-alpha inhibitor (Hypoxia-inducible factor asparagine hydroxylase)</fullName>
    </submittedName>
</protein>
<evidence type="ECO:0000259" key="1">
    <source>
        <dbReference type="PROSITE" id="PS51184"/>
    </source>
</evidence>
<organism evidence="2 3">
    <name type="scientific">Durusdinium trenchii</name>
    <dbReference type="NCBI Taxonomy" id="1381693"/>
    <lineage>
        <taxon>Eukaryota</taxon>
        <taxon>Sar</taxon>
        <taxon>Alveolata</taxon>
        <taxon>Dinophyceae</taxon>
        <taxon>Suessiales</taxon>
        <taxon>Symbiodiniaceae</taxon>
        <taxon>Durusdinium</taxon>
    </lineage>
</organism>
<accession>A0ABP0I582</accession>
<dbReference type="PROSITE" id="PS51184">
    <property type="entry name" value="JMJC"/>
    <property type="match status" value="1"/>
</dbReference>
<dbReference type="SUPFAM" id="SSF51197">
    <property type="entry name" value="Clavaminate synthase-like"/>
    <property type="match status" value="1"/>
</dbReference>
<dbReference type="Pfam" id="PF13621">
    <property type="entry name" value="Cupin_8"/>
    <property type="match status" value="1"/>
</dbReference>
<sequence length="446" mass="50658">MAAITLRPVSRCAEHAPMSEARKAPMRSFRCPGRAVLVASSFVVKAVLRTSCRRFVARRFPEWLQPEPVPVESWNEFLGQLHDRQPSVLKGYGSDVAEKWNFEYLERQMSGSNWRVHLVPKENQRFQRVYGQGIGEGLVSLMSFPEFAKKSLAADSQHSYYMQVPYTGRPLQELGEDPYGAEMRQDRESFQWLWDVAAKAALGELDNNQLWIGRGGNLTPCHYDKAENLHIQISGRKHFLLIPPEETFAVYPYPIHHPLDSFSMVDFDRPDLQRFDRFARLQCFEATLEPGGLLYLPKYWWHQVTQSSGDNISLNFWCAEPPADQMSIFQQNPRCRALLAHRFLEDFTGGLVERLREVSALPSSFSTARLLTELADDWAEDTPPALRRLGDTVKGRLAELMGGLSPEELQELLEGTCAGQRLFAPVPETEVTTASQGDLGGWLPTQ</sequence>
<dbReference type="InterPro" id="IPR041667">
    <property type="entry name" value="Cupin_8"/>
</dbReference>
<dbReference type="PANTHER" id="PTHR12461">
    <property type="entry name" value="HYPOXIA-INDUCIBLE FACTOR 1 ALPHA INHIBITOR-RELATED"/>
    <property type="match status" value="1"/>
</dbReference>
<name>A0ABP0I582_9DINO</name>
<dbReference type="Gene3D" id="2.60.120.10">
    <property type="entry name" value="Jelly Rolls"/>
    <property type="match status" value="1"/>
</dbReference>
<dbReference type="PANTHER" id="PTHR12461:SF105">
    <property type="entry name" value="HYPOXIA-INDUCIBLE FACTOR 1-ALPHA INHIBITOR"/>
    <property type="match status" value="1"/>
</dbReference>